<feature type="region of interest" description="Disordered" evidence="1">
    <location>
        <begin position="1"/>
        <end position="23"/>
    </location>
</feature>
<feature type="region of interest" description="Disordered" evidence="1">
    <location>
        <begin position="119"/>
        <end position="163"/>
    </location>
</feature>
<reference evidence="3" key="1">
    <citation type="submission" date="2016-03" db="EMBL/GenBank/DDBJ databases">
        <title>Updated assembly of Pseudogymnoascus destructans, the fungus causing white-nose syndrome of bats.</title>
        <authorList>
            <person name="Palmer J.M."/>
            <person name="Drees K.P."/>
            <person name="Foster J.T."/>
            <person name="Lindner D.L."/>
        </authorList>
    </citation>
    <scope>NUCLEOTIDE SEQUENCE [LARGE SCALE GENOMIC DNA]</scope>
    <source>
        <strain evidence="3">20631-21</strain>
    </source>
</reference>
<dbReference type="EMBL" id="KV441389">
    <property type="protein sequence ID" value="OAF61613.1"/>
    <property type="molecule type" value="Genomic_DNA"/>
</dbReference>
<organism evidence="3">
    <name type="scientific">Pseudogymnoascus destructans</name>
    <dbReference type="NCBI Taxonomy" id="655981"/>
    <lineage>
        <taxon>Eukaryota</taxon>
        <taxon>Fungi</taxon>
        <taxon>Dikarya</taxon>
        <taxon>Ascomycota</taxon>
        <taxon>Pezizomycotina</taxon>
        <taxon>Leotiomycetes</taxon>
        <taxon>Thelebolales</taxon>
        <taxon>Thelebolaceae</taxon>
        <taxon>Pseudogymnoascus</taxon>
    </lineage>
</organism>
<keyword evidence="2" id="KW-0812">Transmembrane</keyword>
<dbReference type="RefSeq" id="XP_024326887.1">
    <property type="nucleotide sequence ID" value="XM_024465749.1"/>
</dbReference>
<evidence type="ECO:0000256" key="1">
    <source>
        <dbReference type="SAM" id="MobiDB-lite"/>
    </source>
</evidence>
<dbReference type="eggNOG" id="ENOG502SSR4">
    <property type="taxonomic scope" value="Eukaryota"/>
</dbReference>
<gene>
    <name evidence="3" type="ORF">VC83_02079</name>
</gene>
<accession>A0A177AJZ7</accession>
<dbReference type="VEuPathDB" id="FungiDB:GMDG_01459"/>
<proteinExistence type="predicted"/>
<dbReference type="GeneID" id="36285165"/>
<protein>
    <submittedName>
        <fullName evidence="3">Uncharacterized protein</fullName>
    </submittedName>
</protein>
<evidence type="ECO:0000313" key="3">
    <source>
        <dbReference type="EMBL" id="OAF61613.1"/>
    </source>
</evidence>
<feature type="compositionally biased region" description="Basic and acidic residues" evidence="1">
    <location>
        <begin position="138"/>
        <end position="163"/>
    </location>
</feature>
<dbReference type="AlphaFoldDB" id="A0A177AJZ7"/>
<dbReference type="OrthoDB" id="3440161at2759"/>
<evidence type="ECO:0000256" key="2">
    <source>
        <dbReference type="SAM" id="Phobius"/>
    </source>
</evidence>
<keyword evidence="2" id="KW-1133">Transmembrane helix</keyword>
<keyword evidence="2" id="KW-0472">Membrane</keyword>
<name>A0A177AJZ7_9PEZI</name>
<feature type="transmembrane region" description="Helical" evidence="2">
    <location>
        <begin position="30"/>
        <end position="49"/>
    </location>
</feature>
<sequence>MAPLPLHPRDDFKPIPTTYSSLNGPPPGQIAGIVLGSVFGFILLAYLIYMTCSGSAILISDDETVSEVEVRRRKRRGGRSSRGTPVVERIVVQERTERRTGSRISGRSRSLGSVEEVVVIVEGSPPPPRRSRSQRGGGVREVDPREFGGGRVPMKEVKRGSRR</sequence>
<dbReference type="Proteomes" id="UP000077154">
    <property type="component" value="Unassembled WGS sequence"/>
</dbReference>